<feature type="transmembrane region" description="Helical" evidence="7">
    <location>
        <begin position="1175"/>
        <end position="1200"/>
    </location>
</feature>
<feature type="signal peptide" evidence="8">
    <location>
        <begin position="1"/>
        <end position="19"/>
    </location>
</feature>
<dbReference type="InterPro" id="IPR029058">
    <property type="entry name" value="AB_hydrolase_fold"/>
</dbReference>
<name>A0AA35XEY5_GEOBA</name>
<feature type="transmembrane region" description="Helical" evidence="7">
    <location>
        <begin position="1425"/>
        <end position="1445"/>
    </location>
</feature>
<comment type="subcellular location">
    <subcellularLocation>
        <location evidence="1">Membrane</location>
        <topology evidence="1">Multi-pass membrane protein</topology>
    </subcellularLocation>
</comment>
<feature type="transmembrane region" description="Helical" evidence="7">
    <location>
        <begin position="1385"/>
        <end position="1413"/>
    </location>
</feature>
<dbReference type="GO" id="GO:0016787">
    <property type="term" value="F:hydrolase activity"/>
    <property type="evidence" value="ECO:0007669"/>
    <property type="project" value="InterPro"/>
</dbReference>
<feature type="region of interest" description="Disordered" evidence="6">
    <location>
        <begin position="1016"/>
        <end position="1051"/>
    </location>
</feature>
<dbReference type="InterPro" id="IPR000109">
    <property type="entry name" value="POT_fam"/>
</dbReference>
<feature type="compositionally biased region" description="Basic and acidic residues" evidence="6">
    <location>
        <begin position="1016"/>
        <end position="1025"/>
    </location>
</feature>
<keyword evidence="8" id="KW-0732">Signal</keyword>
<evidence type="ECO:0000256" key="4">
    <source>
        <dbReference type="ARBA" id="ARBA00022989"/>
    </source>
</evidence>
<keyword evidence="3 7" id="KW-0812">Transmembrane</keyword>
<comment type="similarity">
    <text evidence="2">Belongs to the pectinacetylesterase family. Notum subfamily.</text>
</comment>
<evidence type="ECO:0000256" key="6">
    <source>
        <dbReference type="SAM" id="MobiDB-lite"/>
    </source>
</evidence>
<feature type="chain" id="PRO_5041403585" evidence="8">
    <location>
        <begin position="20"/>
        <end position="1592"/>
    </location>
</feature>
<dbReference type="Pfam" id="PF03283">
    <property type="entry name" value="PAE"/>
    <property type="match status" value="3"/>
</dbReference>
<evidence type="ECO:0000256" key="2">
    <source>
        <dbReference type="ARBA" id="ARBA00010213"/>
    </source>
</evidence>
<feature type="transmembrane region" description="Helical" evidence="7">
    <location>
        <begin position="1500"/>
        <end position="1522"/>
    </location>
</feature>
<dbReference type="Pfam" id="PF00854">
    <property type="entry name" value="PTR2"/>
    <property type="match status" value="1"/>
</dbReference>
<evidence type="ECO:0000256" key="7">
    <source>
        <dbReference type="SAM" id="Phobius"/>
    </source>
</evidence>
<accession>A0AA35XEY5</accession>
<organism evidence="9 10">
    <name type="scientific">Geodia barretti</name>
    <name type="common">Barrett's horny sponge</name>
    <dbReference type="NCBI Taxonomy" id="519541"/>
    <lineage>
        <taxon>Eukaryota</taxon>
        <taxon>Metazoa</taxon>
        <taxon>Porifera</taxon>
        <taxon>Demospongiae</taxon>
        <taxon>Heteroscleromorpha</taxon>
        <taxon>Tetractinellida</taxon>
        <taxon>Astrophorina</taxon>
        <taxon>Geodiidae</taxon>
        <taxon>Geodia</taxon>
    </lineage>
</organism>
<evidence type="ECO:0000256" key="5">
    <source>
        <dbReference type="ARBA" id="ARBA00023136"/>
    </source>
</evidence>
<feature type="transmembrane region" description="Helical" evidence="7">
    <location>
        <begin position="1108"/>
        <end position="1130"/>
    </location>
</feature>
<keyword evidence="5 7" id="KW-0472">Membrane</keyword>
<evidence type="ECO:0000256" key="1">
    <source>
        <dbReference type="ARBA" id="ARBA00004141"/>
    </source>
</evidence>
<dbReference type="Gene3D" id="1.20.1250.20">
    <property type="entry name" value="MFS general substrate transporter like domains"/>
    <property type="match status" value="1"/>
</dbReference>
<proteinExistence type="inferred from homology"/>
<feature type="compositionally biased region" description="Basic and acidic residues" evidence="6">
    <location>
        <begin position="1042"/>
        <end position="1051"/>
    </location>
</feature>
<gene>
    <name evidence="9" type="ORF">GBAR_LOCUS26732</name>
</gene>
<evidence type="ECO:0000313" key="9">
    <source>
        <dbReference type="EMBL" id="CAI8048462.1"/>
    </source>
</evidence>
<evidence type="ECO:0000313" key="10">
    <source>
        <dbReference type="Proteomes" id="UP001174909"/>
    </source>
</evidence>
<evidence type="ECO:0000256" key="8">
    <source>
        <dbReference type="SAM" id="SignalP"/>
    </source>
</evidence>
<protein>
    <submittedName>
        <fullName evidence="9">Pectin acetylesterase 8</fullName>
    </submittedName>
</protein>
<reference evidence="9" key="1">
    <citation type="submission" date="2023-03" db="EMBL/GenBank/DDBJ databases">
        <authorList>
            <person name="Steffen K."/>
            <person name="Cardenas P."/>
        </authorList>
    </citation>
    <scope>NUCLEOTIDE SEQUENCE</scope>
</reference>
<dbReference type="GO" id="GO:0022857">
    <property type="term" value="F:transmembrane transporter activity"/>
    <property type="evidence" value="ECO:0007669"/>
    <property type="project" value="InterPro"/>
</dbReference>
<feature type="transmembrane region" description="Helical" evidence="7">
    <location>
        <begin position="1346"/>
        <end position="1365"/>
    </location>
</feature>
<dbReference type="PANTHER" id="PTHR21562">
    <property type="entry name" value="NOTUM-RELATED"/>
    <property type="match status" value="1"/>
</dbReference>
<dbReference type="InterPro" id="IPR004963">
    <property type="entry name" value="PAE/NOTUM"/>
</dbReference>
<dbReference type="InterPro" id="IPR036259">
    <property type="entry name" value="MFS_trans_sf"/>
</dbReference>
<evidence type="ECO:0000256" key="3">
    <source>
        <dbReference type="ARBA" id="ARBA00022692"/>
    </source>
</evidence>
<dbReference type="EMBL" id="CASHTH010003729">
    <property type="protein sequence ID" value="CAI8048462.1"/>
    <property type="molecule type" value="Genomic_DNA"/>
</dbReference>
<dbReference type="Proteomes" id="UP001174909">
    <property type="component" value="Unassembled WGS sequence"/>
</dbReference>
<feature type="transmembrane region" description="Helical" evidence="7">
    <location>
        <begin position="1542"/>
        <end position="1565"/>
    </location>
</feature>
<feature type="transmembrane region" description="Helical" evidence="7">
    <location>
        <begin position="1066"/>
        <end position="1088"/>
    </location>
</feature>
<dbReference type="PANTHER" id="PTHR21562:SF67">
    <property type="entry name" value="PECTIN ACETYLESTERASE"/>
    <property type="match status" value="1"/>
</dbReference>
<keyword evidence="10" id="KW-1185">Reference proteome</keyword>
<keyword evidence="4 7" id="KW-1133">Transmembrane helix</keyword>
<dbReference type="GO" id="GO:0016020">
    <property type="term" value="C:membrane"/>
    <property type="evidence" value="ECO:0007669"/>
    <property type="project" value="UniProtKB-SubCell"/>
</dbReference>
<feature type="transmembrane region" description="Helical" evidence="7">
    <location>
        <begin position="1142"/>
        <end position="1160"/>
    </location>
</feature>
<feature type="transmembrane region" description="Helical" evidence="7">
    <location>
        <begin position="1254"/>
        <end position="1273"/>
    </location>
</feature>
<sequence>MDGKVALVLLSLSCIISDARVLERILLEDAVEGGAVCLDGSPPGYVIGKGSGSGADKWIVHQGGGGWCSTVEECLLRTKTLFGSSGLWPETFHFGGIFSDNETVNGEFYNWNVVYLGYCDGGGFSGSLKDPVVVNATTLYFRGLPIFLTLVQHLLDIGMENATDIILTGCSAGGVSTFQHADLMSTLIPAGANYRAMADGGYIPNVNSINGLGSFGDYMKLVHALHNMSGGSDQDCIDNYSTDEEWKCSLAPYAVGFLKTPIYIINSIYDEIILDLIVGLKCLPPSDCSEEDTKIFENYRTEFLAQLAPAVNSSAGIFADSCVIHCQTLMDEPWSTYSIDGKTTREAFEEWYFEKGSGDHQRIDCPFPCNPSCPLESPTTGTSSSGVVGDGSVPGYFIGKGSGSGANKWILHQEGGGWCYDTADCYNRSKTALGSSNYWIDKITLGGIFSDEESVNGQFYNWNVVFMGYCDGGSFAGYRKDPVVVNRTNLYFRGKLILDALVKHLLSNGMEDATDVILTGCSAGGLATYLHADYVPTLLPDGVNYKAMADAGYFLNIPNVQGVMLYEFYMQAVNTLHNMTGGSNKDCVAHYQDVEEWKCVFAPYTFQFIKMPLFILNSLYDTAQLNSILGLKCLPPNCDAEQMKFFDNFRTQFLEQLAPARGSSSTGIFGDSCLIHCQTLEDTPWATYAVGGQTMRETFEAWNLSLVLLDNASSEGAVCLDGSAPGIYIGRGSGSGADKWILHQGGGGWCYSDQDCLERSRTWFGSSRPWNSSVEVGGIFSNNQSINGEFYNWNVVYLMYCDGGSFSGYREEPIVVGGTKLYIRGKPILLAIIQHLLQNGMKDATDVILTGCSAGGLATYLHADMIPALLPKRIKFKAMADAGYFLDIPTVTGEMWFREYMQAKFLAQLEPAFNSSSTGIFGDSCLIHCQTLEDTPWATYAVGGQTMRETFESWYFQTRADYREVDCPFPCNPTCPASLETPVGGQSPEFSIPPPPANCTPYNANEADNVKGRETMAGREAHSESEDSTSETGHLFASPNDEGTRRGRRGGERPALQRRLYRFRWCGSRGALMVLAWNFLVFSYQYKIVSILLELFPGYREWSPWRKMSASLGLDFSLPLLLYPLAGWLADVKLGRYRVLKASLWILWASAVVLLVYLLVKEAYTFQVLSADRQYILILPIGIIYIGNTLGLAGFQANIIPFGIDQMENGSAEQYSSFIHWYYWTRNFNVGLVLDYFLHSVINPCPKSPEDLSWLRLVVLLGEVGLLSLALFLDMFFSQALVKEPQAINPLKTVVKVTGFVVHHGKPVGQRSALTYERGYYSRSDLATIPYGGPFEVEDVESVKTFWRMIVFLGAVSSAIIPIYTVNEELSTLVGPHLPADRCPLTYFVLNVANPLIFAVVLPLHELVVYPVFHKYILSMMRRAVVGYVLGVAAVIGATVVASVSSRSFCSFFTEQGEFSGLHEWMVFVPVLVSTFSEMLIFIPAFEFVCAQSPYNMRGLLIGLFYAMMGLAAGLSALLLLLFAEIFAGNTEEHGFFKCDSWFNVVILLLTVGGCVLFCGVVKWYRKRERDYLGREYVNHRALLEAYYDRSK</sequence>
<dbReference type="SUPFAM" id="SSF53474">
    <property type="entry name" value="alpha/beta-Hydrolases"/>
    <property type="match status" value="3"/>
</dbReference>
<feature type="transmembrane region" description="Helical" evidence="7">
    <location>
        <begin position="1465"/>
        <end position="1488"/>
    </location>
</feature>
<comment type="caution">
    <text evidence="9">The sequence shown here is derived from an EMBL/GenBank/DDBJ whole genome shotgun (WGS) entry which is preliminary data.</text>
</comment>